<evidence type="ECO:0000259" key="3">
    <source>
        <dbReference type="PROSITE" id="PS51462"/>
    </source>
</evidence>
<dbReference type="InterPro" id="IPR015797">
    <property type="entry name" value="NUDIX_hydrolase-like_dom_sf"/>
</dbReference>
<dbReference type="Proteomes" id="UP001596447">
    <property type="component" value="Unassembled WGS sequence"/>
</dbReference>
<dbReference type="InterPro" id="IPR000086">
    <property type="entry name" value="NUDIX_hydrolase_dom"/>
</dbReference>
<comment type="caution">
    <text evidence="4">The sequence shown here is derived from an EMBL/GenBank/DDBJ whole genome shotgun (WGS) entry which is preliminary data.</text>
</comment>
<dbReference type="AlphaFoldDB" id="A0ABD5Z7M4"/>
<feature type="domain" description="Nudix hydrolase" evidence="3">
    <location>
        <begin position="8"/>
        <end position="140"/>
    </location>
</feature>
<dbReference type="EMBL" id="JBHTAR010000011">
    <property type="protein sequence ID" value="MFC7201166.1"/>
    <property type="molecule type" value="Genomic_DNA"/>
</dbReference>
<dbReference type="RefSeq" id="WP_279527924.1">
    <property type="nucleotide sequence ID" value="NZ_CP122312.1"/>
</dbReference>
<gene>
    <name evidence="4" type="ORF">ACFQJ9_17420</name>
</gene>
<evidence type="ECO:0000256" key="2">
    <source>
        <dbReference type="ARBA" id="ARBA00022801"/>
    </source>
</evidence>
<name>A0ABD5Z7M4_9EURY</name>
<dbReference type="InterPro" id="IPR020476">
    <property type="entry name" value="Nudix_hydrolase"/>
</dbReference>
<protein>
    <submittedName>
        <fullName evidence="4">NUDIX domain-containing protein</fullName>
    </submittedName>
</protein>
<evidence type="ECO:0000313" key="5">
    <source>
        <dbReference type="Proteomes" id="UP001596447"/>
    </source>
</evidence>
<organism evidence="4 5">
    <name type="scientific">Halospeciosus flavus</name>
    <dbReference type="NCBI Taxonomy" id="3032283"/>
    <lineage>
        <taxon>Archaea</taxon>
        <taxon>Methanobacteriati</taxon>
        <taxon>Methanobacteriota</taxon>
        <taxon>Stenosarchaea group</taxon>
        <taxon>Halobacteria</taxon>
        <taxon>Halobacteriales</taxon>
        <taxon>Halobacteriaceae</taxon>
        <taxon>Halospeciosus</taxon>
    </lineage>
</organism>
<dbReference type="PRINTS" id="PR00502">
    <property type="entry name" value="NUDIXFAMILY"/>
</dbReference>
<dbReference type="Gene3D" id="3.90.79.10">
    <property type="entry name" value="Nucleoside Triphosphate Pyrophosphohydrolase"/>
    <property type="match status" value="1"/>
</dbReference>
<dbReference type="SUPFAM" id="SSF55811">
    <property type="entry name" value="Nudix"/>
    <property type="match status" value="1"/>
</dbReference>
<reference evidence="4 5" key="1">
    <citation type="journal article" date="2019" name="Int. J. Syst. Evol. Microbiol.">
        <title>The Global Catalogue of Microorganisms (GCM) 10K type strain sequencing project: providing services to taxonomists for standard genome sequencing and annotation.</title>
        <authorList>
            <consortium name="The Broad Institute Genomics Platform"/>
            <consortium name="The Broad Institute Genome Sequencing Center for Infectious Disease"/>
            <person name="Wu L."/>
            <person name="Ma J."/>
        </authorList>
    </citation>
    <scope>NUCLEOTIDE SEQUENCE [LARGE SCALE GENOMIC DNA]</scope>
    <source>
        <strain evidence="4 5">XZGYJ-43</strain>
    </source>
</reference>
<dbReference type="PANTHER" id="PTHR43046:SF14">
    <property type="entry name" value="MUTT_NUDIX FAMILY PROTEIN"/>
    <property type="match status" value="1"/>
</dbReference>
<dbReference type="Pfam" id="PF00293">
    <property type="entry name" value="NUDIX"/>
    <property type="match status" value="1"/>
</dbReference>
<keyword evidence="5" id="KW-1185">Reference proteome</keyword>
<dbReference type="GO" id="GO:0016787">
    <property type="term" value="F:hydrolase activity"/>
    <property type="evidence" value="ECO:0007669"/>
    <property type="project" value="UniProtKB-KW"/>
</dbReference>
<sequence>MTDGESRPVRATVKGRVRRDGRFLLLQQDATGDGEYVWVLPGGGVEHGETFENALTREIREETSLDVDVRDVVGAYTFQFPASRGDETVHACATVFDCVAPEGEADWADEPEDEPIVDARWVTADEAATLPLGFDTELLR</sequence>
<evidence type="ECO:0000256" key="1">
    <source>
        <dbReference type="ARBA" id="ARBA00001946"/>
    </source>
</evidence>
<dbReference type="PROSITE" id="PS51462">
    <property type="entry name" value="NUDIX"/>
    <property type="match status" value="1"/>
</dbReference>
<proteinExistence type="predicted"/>
<keyword evidence="2" id="KW-0378">Hydrolase</keyword>
<dbReference type="PANTHER" id="PTHR43046">
    <property type="entry name" value="GDP-MANNOSE MANNOSYL HYDROLASE"/>
    <property type="match status" value="1"/>
</dbReference>
<accession>A0ABD5Z7M4</accession>
<comment type="cofactor">
    <cofactor evidence="1">
        <name>Mg(2+)</name>
        <dbReference type="ChEBI" id="CHEBI:18420"/>
    </cofactor>
</comment>
<evidence type="ECO:0000313" key="4">
    <source>
        <dbReference type="EMBL" id="MFC7201166.1"/>
    </source>
</evidence>